<organism evidence="6 7">
    <name type="scientific">Fragilariopsis cylindrus CCMP1102</name>
    <dbReference type="NCBI Taxonomy" id="635003"/>
    <lineage>
        <taxon>Eukaryota</taxon>
        <taxon>Sar</taxon>
        <taxon>Stramenopiles</taxon>
        <taxon>Ochrophyta</taxon>
        <taxon>Bacillariophyta</taxon>
        <taxon>Bacillariophyceae</taxon>
        <taxon>Bacillariophycidae</taxon>
        <taxon>Bacillariales</taxon>
        <taxon>Bacillariaceae</taxon>
        <taxon>Fragilariopsis</taxon>
    </lineage>
</organism>
<proteinExistence type="predicted"/>
<dbReference type="KEGG" id="fcy:FRACYDRAFT_159684"/>
<dbReference type="InterPro" id="IPR000403">
    <property type="entry name" value="PI3/4_kinase_cat_dom"/>
</dbReference>
<feature type="domain" description="PI3K/PI4K catalytic" evidence="5">
    <location>
        <begin position="1"/>
        <end position="271"/>
    </location>
</feature>
<dbReference type="GO" id="GO:0005737">
    <property type="term" value="C:cytoplasm"/>
    <property type="evidence" value="ECO:0007669"/>
    <property type="project" value="TreeGrafter"/>
</dbReference>
<feature type="non-terminal residue" evidence="6">
    <location>
        <position position="286"/>
    </location>
</feature>
<keyword evidence="4 6" id="KW-0418">Kinase</keyword>
<dbReference type="GO" id="GO:0046854">
    <property type="term" value="P:phosphatidylinositol phosphate biosynthetic process"/>
    <property type="evidence" value="ECO:0007669"/>
    <property type="project" value="InterPro"/>
</dbReference>
<comment type="catalytic activity">
    <reaction evidence="1">
        <text>a 1,2-diacyl-sn-glycero-3-phospho-(1D-myo-inositol) + ATP = a 1,2-diacyl-sn-glycero-3-phospho-(1D-myo-inositol 4-phosphate) + ADP + H(+)</text>
        <dbReference type="Rhea" id="RHEA:19877"/>
        <dbReference type="ChEBI" id="CHEBI:15378"/>
        <dbReference type="ChEBI" id="CHEBI:30616"/>
        <dbReference type="ChEBI" id="CHEBI:57880"/>
        <dbReference type="ChEBI" id="CHEBI:58178"/>
        <dbReference type="ChEBI" id="CHEBI:456216"/>
        <dbReference type="EC" id="2.7.1.67"/>
    </reaction>
</comment>
<name>A0A1E7FL99_9STRA</name>
<protein>
    <recommendedName>
        <fullName evidence="2">1-phosphatidylinositol 4-kinase</fullName>
        <ecNumber evidence="2">2.7.1.67</ecNumber>
    </recommendedName>
</protein>
<dbReference type="InterPro" id="IPR018936">
    <property type="entry name" value="PI3/4_kinase_CS"/>
</dbReference>
<evidence type="ECO:0000256" key="4">
    <source>
        <dbReference type="ARBA" id="ARBA00022777"/>
    </source>
</evidence>
<dbReference type="GO" id="GO:0016020">
    <property type="term" value="C:membrane"/>
    <property type="evidence" value="ECO:0007669"/>
    <property type="project" value="TreeGrafter"/>
</dbReference>
<feature type="non-terminal residue" evidence="6">
    <location>
        <position position="1"/>
    </location>
</feature>
<dbReference type="SMART" id="SM00146">
    <property type="entry name" value="PI3Kc"/>
    <property type="match status" value="1"/>
</dbReference>
<dbReference type="InterPro" id="IPR015433">
    <property type="entry name" value="PI3/4_kinase"/>
</dbReference>
<evidence type="ECO:0000313" key="6">
    <source>
        <dbReference type="EMBL" id="OEU18904.1"/>
    </source>
</evidence>
<dbReference type="FunFam" id="1.10.1070.11:FF:000016">
    <property type="entry name" value="PIK1p Phosphatidylinositol 4-kinase"/>
    <property type="match status" value="1"/>
</dbReference>
<dbReference type="PROSITE" id="PS00916">
    <property type="entry name" value="PI3_4_KINASE_2"/>
    <property type="match status" value="1"/>
</dbReference>
<evidence type="ECO:0000256" key="1">
    <source>
        <dbReference type="ARBA" id="ARBA00001686"/>
    </source>
</evidence>
<sequence>ENWKEKEDRLRSLSAYGNHPGWRLLPILIKSNDDLRQEQLASQLIYRMALILARERIPVWLCPNEIIALEASGGIIEAIPDTISIASLKKNDPDYTDLKGFFDSYFCDTDSMADAKANFCESLAAYSIVCFLLQIKDRHNGNILLDNRGHLIHIDFGFFFLSSPGKNTGFESAPFKLTREWVNVLGGPDSHLFAVFRTLCYRTFIALRKNCHEIILLVEMLQLGNEELMCFRGRPDDAIRELRQRFRLDLNDRACLEYVNALIDESLENWRTNWYDRYQRYCVGVL</sequence>
<dbReference type="EMBL" id="KV784356">
    <property type="protein sequence ID" value="OEU18904.1"/>
    <property type="molecule type" value="Genomic_DNA"/>
</dbReference>
<dbReference type="EC" id="2.7.1.67" evidence="2"/>
<dbReference type="PANTHER" id="PTHR10048">
    <property type="entry name" value="PHOSPHATIDYLINOSITOL KINASE"/>
    <property type="match status" value="1"/>
</dbReference>
<keyword evidence="7" id="KW-1185">Reference proteome</keyword>
<dbReference type="Proteomes" id="UP000095751">
    <property type="component" value="Unassembled WGS sequence"/>
</dbReference>
<keyword evidence="3" id="KW-0808">Transferase</keyword>
<dbReference type="Gene3D" id="1.10.1070.11">
    <property type="entry name" value="Phosphatidylinositol 3-/4-kinase, catalytic domain"/>
    <property type="match status" value="1"/>
</dbReference>
<dbReference type="PROSITE" id="PS00915">
    <property type="entry name" value="PI3_4_KINASE_1"/>
    <property type="match status" value="1"/>
</dbReference>
<dbReference type="InParanoid" id="A0A1E7FL99"/>
<accession>A0A1E7FL99</accession>
<dbReference type="Gene3D" id="3.30.1010.10">
    <property type="entry name" value="Phosphatidylinositol 3-kinase Catalytic Subunit, Chain A, domain 4"/>
    <property type="match status" value="1"/>
</dbReference>
<dbReference type="GO" id="GO:0004430">
    <property type="term" value="F:1-phosphatidylinositol 4-kinase activity"/>
    <property type="evidence" value="ECO:0007669"/>
    <property type="project" value="UniProtKB-EC"/>
</dbReference>
<dbReference type="InterPro" id="IPR011009">
    <property type="entry name" value="Kinase-like_dom_sf"/>
</dbReference>
<reference evidence="6 7" key="1">
    <citation type="submission" date="2016-09" db="EMBL/GenBank/DDBJ databases">
        <title>Extensive genetic diversity and differential bi-allelic expression allows diatom success in the polar Southern Ocean.</title>
        <authorList>
            <consortium name="DOE Joint Genome Institute"/>
            <person name="Mock T."/>
            <person name="Otillar R.P."/>
            <person name="Strauss J."/>
            <person name="Dupont C."/>
            <person name="Frickenhaus S."/>
            <person name="Maumus F."/>
            <person name="Mcmullan M."/>
            <person name="Sanges R."/>
            <person name="Schmutz J."/>
            <person name="Toseland A."/>
            <person name="Valas R."/>
            <person name="Veluchamy A."/>
            <person name="Ward B.J."/>
            <person name="Allen A."/>
            <person name="Barry K."/>
            <person name="Falciatore A."/>
            <person name="Ferrante M."/>
            <person name="Fortunato A.E."/>
            <person name="Gloeckner G."/>
            <person name="Gruber A."/>
            <person name="Hipkin R."/>
            <person name="Janech M."/>
            <person name="Kroth P."/>
            <person name="Leese F."/>
            <person name="Lindquist E."/>
            <person name="Lyon B.R."/>
            <person name="Martin J."/>
            <person name="Mayer C."/>
            <person name="Parker M."/>
            <person name="Quesneville H."/>
            <person name="Raymond J."/>
            <person name="Uhlig C."/>
            <person name="Valentin K.U."/>
            <person name="Worden A.Z."/>
            <person name="Armbrust E.V."/>
            <person name="Bowler C."/>
            <person name="Green B."/>
            <person name="Moulton V."/>
            <person name="Van Oosterhout C."/>
            <person name="Grigoriev I."/>
        </authorList>
    </citation>
    <scope>NUCLEOTIDE SEQUENCE [LARGE SCALE GENOMIC DNA]</scope>
    <source>
        <strain evidence="6 7">CCMP1102</strain>
    </source>
</reference>
<dbReference type="AlphaFoldDB" id="A0A1E7FL99"/>
<evidence type="ECO:0000259" key="5">
    <source>
        <dbReference type="PROSITE" id="PS50290"/>
    </source>
</evidence>
<dbReference type="PROSITE" id="PS50290">
    <property type="entry name" value="PI3_4_KINASE_3"/>
    <property type="match status" value="1"/>
</dbReference>
<evidence type="ECO:0000256" key="2">
    <source>
        <dbReference type="ARBA" id="ARBA00012169"/>
    </source>
</evidence>
<evidence type="ECO:0000256" key="3">
    <source>
        <dbReference type="ARBA" id="ARBA00022679"/>
    </source>
</evidence>
<dbReference type="Pfam" id="PF00454">
    <property type="entry name" value="PI3_PI4_kinase"/>
    <property type="match status" value="1"/>
</dbReference>
<dbReference type="PANTHER" id="PTHR10048:SF22">
    <property type="entry name" value="PHOSPHATIDYLINOSITOL 4-KINASE BETA"/>
    <property type="match status" value="1"/>
</dbReference>
<dbReference type="SUPFAM" id="SSF56112">
    <property type="entry name" value="Protein kinase-like (PK-like)"/>
    <property type="match status" value="1"/>
</dbReference>
<dbReference type="GO" id="GO:0048015">
    <property type="term" value="P:phosphatidylinositol-mediated signaling"/>
    <property type="evidence" value="ECO:0007669"/>
    <property type="project" value="TreeGrafter"/>
</dbReference>
<gene>
    <name evidence="6" type="ORF">FRACYDRAFT_159684</name>
</gene>
<dbReference type="InterPro" id="IPR036940">
    <property type="entry name" value="PI3/4_kinase_cat_sf"/>
</dbReference>
<evidence type="ECO:0000313" key="7">
    <source>
        <dbReference type="Proteomes" id="UP000095751"/>
    </source>
</evidence>
<dbReference type="OrthoDB" id="10264149at2759"/>